<feature type="compositionally biased region" description="Polar residues" evidence="1">
    <location>
        <begin position="153"/>
        <end position="168"/>
    </location>
</feature>
<organism evidence="2 3">
    <name type="scientific">Antarcticimicrobium luteum</name>
    <dbReference type="NCBI Taxonomy" id="2547397"/>
    <lineage>
        <taxon>Bacteria</taxon>
        <taxon>Pseudomonadati</taxon>
        <taxon>Pseudomonadota</taxon>
        <taxon>Alphaproteobacteria</taxon>
        <taxon>Rhodobacterales</taxon>
        <taxon>Paracoccaceae</taxon>
        <taxon>Antarcticimicrobium</taxon>
    </lineage>
</organism>
<protein>
    <submittedName>
        <fullName evidence="2">Uncharacterized protein</fullName>
    </submittedName>
</protein>
<name>A0A4R5VDK1_9RHOB</name>
<evidence type="ECO:0000313" key="2">
    <source>
        <dbReference type="EMBL" id="TDK50426.1"/>
    </source>
</evidence>
<keyword evidence="3" id="KW-1185">Reference proteome</keyword>
<gene>
    <name evidence="2" type="ORF">E1832_06325</name>
</gene>
<dbReference type="EMBL" id="SMUV01000056">
    <property type="protein sequence ID" value="TDK50426.1"/>
    <property type="molecule type" value="Genomic_DNA"/>
</dbReference>
<evidence type="ECO:0000256" key="1">
    <source>
        <dbReference type="SAM" id="MobiDB-lite"/>
    </source>
</evidence>
<evidence type="ECO:0000313" key="3">
    <source>
        <dbReference type="Proteomes" id="UP000295301"/>
    </source>
</evidence>
<sequence length="508" mass="52007">MNESKAGLASDDLWTRLANSLRGYTGDAQGQIRRMGDELDLSKVQATSLHSALTAAINTDDPSAYADALRGVRGQLTAVSGGVENMTGSQRAFYEMLVESEDKARQLAALDMATPVSAAADEAARLAEKFGLSLGLARQLANVGKKPGGTVSGFESNDPRNPSNAGKWTGGYSTSWEAWTPKKSRGGGGANLTDDLTRTTAAMREQGLALEALAAGRYSSEEAARLWAQAMVEGNGTIDAQTAAMLVNIDTMAQRNEAMRNAPADFGKELAAGTETALENAIREGLTGGKPSIQNFAKAIQSHVAGALAKSLATKITSGLGLDRLFNAGGTTAAAQMQAGIVTGGNIAAQTIAQAVATGNATAAATGGGGGSGNWLSTALNFAVSAFTGVPMFKEGGFSDAPHPFANAPHYAEGTSNTSNGIPAVLHPNEAVVPLTRGRKIPVEGAGGGGNNFGDINIATTVNVEGDSNAEDSAKIAQAVGETVDGRIRQILAEESAYGGIMNPRGGY</sequence>
<dbReference type="OrthoDB" id="7710249at2"/>
<dbReference type="RefSeq" id="WP_133358894.1">
    <property type="nucleotide sequence ID" value="NZ_SMUV01000056.1"/>
</dbReference>
<proteinExistence type="predicted"/>
<feature type="region of interest" description="Disordered" evidence="1">
    <location>
        <begin position="148"/>
        <end position="168"/>
    </location>
</feature>
<dbReference type="Proteomes" id="UP000295301">
    <property type="component" value="Unassembled WGS sequence"/>
</dbReference>
<reference evidence="2 3" key="1">
    <citation type="submission" date="2019-03" db="EMBL/GenBank/DDBJ databases">
        <title>Ruegeria lutea sp. nov., a novel strain, isolated from marine sediment, the Masan Bay, South Korea.</title>
        <authorList>
            <person name="Kim J."/>
            <person name="Kim D.-Y."/>
            <person name="Lee S.-S."/>
        </authorList>
    </citation>
    <scope>NUCLEOTIDE SEQUENCE [LARGE SCALE GENOMIC DNA]</scope>
    <source>
        <strain evidence="2 3">318-1</strain>
    </source>
</reference>
<accession>A0A4R5VDK1</accession>
<dbReference type="AlphaFoldDB" id="A0A4R5VDK1"/>
<comment type="caution">
    <text evidence="2">The sequence shown here is derived from an EMBL/GenBank/DDBJ whole genome shotgun (WGS) entry which is preliminary data.</text>
</comment>